<comment type="caution">
    <text evidence="6">The sequence shown here is derived from an EMBL/GenBank/DDBJ whole genome shotgun (WGS) entry which is preliminary data.</text>
</comment>
<evidence type="ECO:0000313" key="6">
    <source>
        <dbReference type="EMBL" id="KAF5591966.1"/>
    </source>
</evidence>
<dbReference type="PROSITE" id="PS01194">
    <property type="entry name" value="RIBOSOMAL_L15E"/>
    <property type="match status" value="1"/>
</dbReference>
<sequence>MPPRARKRRASATESNGTEDAPPRKTTRAPRKPGARGTNQRRGKNFMRATNASSNKRRKVFSVEAKSRLRKHCSDFVKFIDKETHTLVPRIGIEILKKDISPDLAGVLPWTSSSSALQRQSTQPYPKMILKALDNLQSDVRAYEGLVKQDNKIRAPNWMRWQQDINDLEDVSKHSLAIASKMINHSIMPDSHELPPKPSEGAGGVEHVAWDLIEEALPKMPDDTWGKIAQGHLKAFTGDLDKAAKMGALKYVEELQKKKQSDVVAFLLRVRCWELRQLNVIHRASRPSRLDKARRLGYKAKQGYVIYRVRVRRGGRKRPAPKGATYGKPTNQGINQLKYQRSLKATAEERVGRRCANLRVLNSYWINQDSTYKYYEVILVDPQHKAIRIDPRINWIVNPVHKHRESRGLTATGKKSRGLNKGHRYNKTQAGRRKTWKRHNTLSLWRYR</sequence>
<dbReference type="GO" id="GO:0022625">
    <property type="term" value="C:cytosolic large ribosomal subunit"/>
    <property type="evidence" value="ECO:0007669"/>
    <property type="project" value="TreeGrafter"/>
</dbReference>
<dbReference type="FunFam" id="3.40.1120.10:FF:000001">
    <property type="entry name" value="Ribosomal protein L15"/>
    <property type="match status" value="1"/>
</dbReference>
<evidence type="ECO:0000256" key="4">
    <source>
        <dbReference type="RuleBase" id="RU000663"/>
    </source>
</evidence>
<proteinExistence type="inferred from homology"/>
<feature type="region of interest" description="Disordered" evidence="5">
    <location>
        <begin position="1"/>
        <end position="58"/>
    </location>
</feature>
<dbReference type="AlphaFoldDB" id="A0A8H5P8I2"/>
<dbReference type="PANTHER" id="PTHR11847:SF4">
    <property type="entry name" value="LARGE RIBOSOMAL SUBUNIT PROTEIN EL15"/>
    <property type="match status" value="1"/>
</dbReference>
<dbReference type="Gene3D" id="3.40.1120.10">
    <property type="entry name" value="Ribosomal protein l15e"/>
    <property type="match status" value="1"/>
</dbReference>
<organism evidence="6 7">
    <name type="scientific">Fusarium pseudocircinatum</name>
    <dbReference type="NCBI Taxonomy" id="56676"/>
    <lineage>
        <taxon>Eukaryota</taxon>
        <taxon>Fungi</taxon>
        <taxon>Dikarya</taxon>
        <taxon>Ascomycota</taxon>
        <taxon>Pezizomycotina</taxon>
        <taxon>Sordariomycetes</taxon>
        <taxon>Hypocreomycetidae</taxon>
        <taxon>Hypocreales</taxon>
        <taxon>Nectriaceae</taxon>
        <taxon>Fusarium</taxon>
        <taxon>Fusarium fujikuroi species complex</taxon>
    </lineage>
</organism>
<reference evidence="6 7" key="1">
    <citation type="submission" date="2020-05" db="EMBL/GenBank/DDBJ databases">
        <title>Identification and distribution of gene clusters putatively required for synthesis of sphingolipid metabolism inhibitors in phylogenetically diverse species of the filamentous fungus Fusarium.</title>
        <authorList>
            <person name="Kim H.-S."/>
            <person name="Busman M."/>
            <person name="Brown D.W."/>
            <person name="Divon H."/>
            <person name="Uhlig S."/>
            <person name="Proctor R.H."/>
        </authorList>
    </citation>
    <scope>NUCLEOTIDE SEQUENCE [LARGE SCALE GENOMIC DNA]</scope>
    <source>
        <strain evidence="6 7">NRRL 36939</strain>
    </source>
</reference>
<feature type="compositionally biased region" description="Basic residues" evidence="5">
    <location>
        <begin position="1"/>
        <end position="10"/>
    </location>
</feature>
<evidence type="ECO:0000256" key="3">
    <source>
        <dbReference type="ARBA" id="ARBA00023274"/>
    </source>
</evidence>
<gene>
    <name evidence="6" type="ORF">FPCIR_5877</name>
</gene>
<dbReference type="GO" id="GO:0003723">
    <property type="term" value="F:RNA binding"/>
    <property type="evidence" value="ECO:0007669"/>
    <property type="project" value="TreeGrafter"/>
</dbReference>
<dbReference type="GO" id="GO:0002181">
    <property type="term" value="P:cytoplasmic translation"/>
    <property type="evidence" value="ECO:0007669"/>
    <property type="project" value="TreeGrafter"/>
</dbReference>
<dbReference type="OrthoDB" id="10255148at2759"/>
<dbReference type="PANTHER" id="PTHR11847">
    <property type="entry name" value="RIBOSOMAL PROTEIN L15"/>
    <property type="match status" value="1"/>
</dbReference>
<name>A0A8H5P8I2_9HYPO</name>
<evidence type="ECO:0000256" key="2">
    <source>
        <dbReference type="ARBA" id="ARBA00022980"/>
    </source>
</evidence>
<dbReference type="GO" id="GO:0003735">
    <property type="term" value="F:structural constituent of ribosome"/>
    <property type="evidence" value="ECO:0007669"/>
    <property type="project" value="InterPro"/>
</dbReference>
<keyword evidence="7" id="KW-1185">Reference proteome</keyword>
<protein>
    <recommendedName>
        <fullName evidence="4">Ribosomal protein L15</fullName>
    </recommendedName>
</protein>
<comment type="similarity">
    <text evidence="1 4">Belongs to the eukaryotic ribosomal protein eL15 family.</text>
</comment>
<feature type="compositionally biased region" description="Basic residues" evidence="5">
    <location>
        <begin position="414"/>
        <end position="433"/>
    </location>
</feature>
<dbReference type="InterPro" id="IPR012678">
    <property type="entry name" value="Ribosomal_uL23/eL15/eS24_sf"/>
</dbReference>
<dbReference type="NCBIfam" id="NF003269">
    <property type="entry name" value="PRK04243.1"/>
    <property type="match status" value="1"/>
</dbReference>
<dbReference type="InterPro" id="IPR020925">
    <property type="entry name" value="Ribosomal_eL15_CS"/>
</dbReference>
<accession>A0A8H5P8I2</accession>
<dbReference type="InterPro" id="IPR000439">
    <property type="entry name" value="Ribosomal_eL15"/>
</dbReference>
<evidence type="ECO:0000313" key="7">
    <source>
        <dbReference type="Proteomes" id="UP000546213"/>
    </source>
</evidence>
<feature type="region of interest" description="Disordered" evidence="5">
    <location>
        <begin position="407"/>
        <end position="433"/>
    </location>
</feature>
<dbReference type="SUPFAM" id="SSF54189">
    <property type="entry name" value="Ribosomal proteins S24e, L23 and L15e"/>
    <property type="match status" value="1"/>
</dbReference>
<keyword evidence="2 4" id="KW-0689">Ribosomal protein</keyword>
<evidence type="ECO:0000256" key="5">
    <source>
        <dbReference type="SAM" id="MobiDB-lite"/>
    </source>
</evidence>
<evidence type="ECO:0000256" key="1">
    <source>
        <dbReference type="ARBA" id="ARBA00006857"/>
    </source>
</evidence>
<dbReference type="SMART" id="SM01384">
    <property type="entry name" value="Ribosomal_L15e"/>
    <property type="match status" value="1"/>
</dbReference>
<dbReference type="InterPro" id="IPR024794">
    <property type="entry name" value="Rbsml_eL15_core_dom_sf"/>
</dbReference>
<feature type="compositionally biased region" description="Basic residues" evidence="5">
    <location>
        <begin position="25"/>
        <end position="45"/>
    </location>
</feature>
<dbReference type="EMBL" id="JAAOAS010000126">
    <property type="protein sequence ID" value="KAF5591966.1"/>
    <property type="molecule type" value="Genomic_DNA"/>
</dbReference>
<dbReference type="Pfam" id="PF00827">
    <property type="entry name" value="Ribosomal_L15e"/>
    <property type="match status" value="1"/>
</dbReference>
<dbReference type="Proteomes" id="UP000546213">
    <property type="component" value="Unassembled WGS sequence"/>
</dbReference>
<keyword evidence="3 4" id="KW-0687">Ribonucleoprotein</keyword>